<dbReference type="Proteomes" id="UP001432146">
    <property type="component" value="Unassembled WGS sequence"/>
</dbReference>
<keyword evidence="2" id="KW-1185">Reference proteome</keyword>
<protein>
    <submittedName>
        <fullName evidence="1">Uncharacterized protein</fullName>
    </submittedName>
</protein>
<name>A0AAW0ZUJ6_9HYME</name>
<organism evidence="1 2">
    <name type="scientific">Tetragonisca angustula</name>
    <dbReference type="NCBI Taxonomy" id="166442"/>
    <lineage>
        <taxon>Eukaryota</taxon>
        <taxon>Metazoa</taxon>
        <taxon>Ecdysozoa</taxon>
        <taxon>Arthropoda</taxon>
        <taxon>Hexapoda</taxon>
        <taxon>Insecta</taxon>
        <taxon>Pterygota</taxon>
        <taxon>Neoptera</taxon>
        <taxon>Endopterygota</taxon>
        <taxon>Hymenoptera</taxon>
        <taxon>Apocrita</taxon>
        <taxon>Aculeata</taxon>
        <taxon>Apoidea</taxon>
        <taxon>Anthophila</taxon>
        <taxon>Apidae</taxon>
        <taxon>Tetragonisca</taxon>
    </lineage>
</organism>
<comment type="caution">
    <text evidence="1">The sequence shown here is derived from an EMBL/GenBank/DDBJ whole genome shotgun (WGS) entry which is preliminary data.</text>
</comment>
<dbReference type="AlphaFoldDB" id="A0AAW0ZUJ6"/>
<accession>A0AAW0ZUJ6</accession>
<evidence type="ECO:0000313" key="1">
    <source>
        <dbReference type="EMBL" id="KAK9300683.1"/>
    </source>
</evidence>
<reference evidence="1 2" key="1">
    <citation type="submission" date="2024-05" db="EMBL/GenBank/DDBJ databases">
        <title>The nuclear and mitochondrial genome assemblies of Tetragonisca angustula (Apidae: Meliponini), a tiny yet remarkable pollinator in the Neotropics.</title>
        <authorList>
            <person name="Ferrari R."/>
            <person name="Ricardo P.C."/>
            <person name="Dias F.C."/>
            <person name="Araujo N.S."/>
            <person name="Soares D.O."/>
            <person name="Zhou Q.-S."/>
            <person name="Zhu C.-D."/>
            <person name="Coutinho L."/>
            <person name="Airas M.C."/>
            <person name="Batista T.M."/>
        </authorList>
    </citation>
    <scope>NUCLEOTIDE SEQUENCE [LARGE SCALE GENOMIC DNA]</scope>
    <source>
        <strain evidence="1">ASF017062</strain>
        <tissue evidence="1">Abdomen</tissue>
    </source>
</reference>
<evidence type="ECO:0000313" key="2">
    <source>
        <dbReference type="Proteomes" id="UP001432146"/>
    </source>
</evidence>
<sequence>MVLGVIRTGTLVACTKCSSGAPSRKHIGEGGGAGAIMALGAHAADGSIISARVSHSHACDQTYPPVLTLRILETANPNSIVLQLLTASSPSRMKDSLLSNALTPVTQSGATDCSDNASSYWRVNPFREFAS</sequence>
<proteinExistence type="predicted"/>
<dbReference type="EMBL" id="JAWNGG020000123">
    <property type="protein sequence ID" value="KAK9300683.1"/>
    <property type="molecule type" value="Genomic_DNA"/>
</dbReference>
<gene>
    <name evidence="1" type="ORF">QLX08_006717</name>
</gene>